<gene>
    <name evidence="2" type="ORF">GZ085_09190</name>
</gene>
<dbReference type="AlphaFoldDB" id="A0A7C9P4Z2"/>
<evidence type="ECO:0000313" key="3">
    <source>
        <dbReference type="Proteomes" id="UP000483432"/>
    </source>
</evidence>
<keyword evidence="1" id="KW-1133">Transmembrane helix</keyword>
<reference evidence="2 3" key="1">
    <citation type="submission" date="2019-09" db="EMBL/GenBank/DDBJ databases">
        <title>H2 Metabolism Revealed by Metagenomic Analysis in Subglacial Sediment of East Antarctica.</title>
        <authorList>
            <person name="Yang Z."/>
            <person name="Zhang Y."/>
            <person name="Lv Y."/>
            <person name="Yan W."/>
            <person name="Xiao X."/>
            <person name="Sun B."/>
            <person name="Ma H."/>
        </authorList>
    </citation>
    <scope>NUCLEOTIDE SEQUENCE [LARGE SCALE GENOMIC DNA]</scope>
    <source>
        <strain evidence="2">Bin2_2</strain>
    </source>
</reference>
<evidence type="ECO:0000256" key="1">
    <source>
        <dbReference type="SAM" id="Phobius"/>
    </source>
</evidence>
<accession>A0A7C9P4Z2</accession>
<feature type="transmembrane region" description="Helical" evidence="1">
    <location>
        <begin position="6"/>
        <end position="29"/>
    </location>
</feature>
<name>A0A7C9P4Z2_9PROT</name>
<dbReference type="Proteomes" id="UP000483432">
    <property type="component" value="Unassembled WGS sequence"/>
</dbReference>
<proteinExistence type="predicted"/>
<protein>
    <submittedName>
        <fullName evidence="2">Uncharacterized protein</fullName>
    </submittedName>
</protein>
<evidence type="ECO:0000313" key="2">
    <source>
        <dbReference type="EMBL" id="NDP48543.1"/>
    </source>
</evidence>
<keyword evidence="1" id="KW-0472">Membrane</keyword>
<sequence>MITDDQLLGFLVRMLAYGGGSAVIAYLLFQYFGKTWIENKFAQRLDQLRHQQALELQRLRVEIDALLSGVLKLQEKEFSVLPEAWGKLDEAHGLVALLVSPMQRYDNVDEMKGAQLEEFLASTEFTESQKDEIRNSRSKGRTYQDILFWYRLHEVKKAFGDLQSFIARNGIFLPQELEEKFTRISELLWSAVISKEVGHEAKDWKMQSEGWKKIKEETEPLYKSIKNDIQARLQSHGRKSEQAATD</sequence>
<keyword evidence="1" id="KW-0812">Transmembrane</keyword>
<dbReference type="EMBL" id="JAAFGW010000129">
    <property type="protein sequence ID" value="NDP48543.1"/>
    <property type="molecule type" value="Genomic_DNA"/>
</dbReference>
<organism evidence="2 3">
    <name type="scientific">Sulfuriferula multivorans</name>
    <dbReference type="NCBI Taxonomy" id="1559896"/>
    <lineage>
        <taxon>Bacteria</taxon>
        <taxon>Pseudomonadati</taxon>
        <taxon>Pseudomonadota</taxon>
        <taxon>Betaproteobacteria</taxon>
        <taxon>Nitrosomonadales</taxon>
        <taxon>Sulfuricellaceae</taxon>
        <taxon>Sulfuriferula</taxon>
    </lineage>
</organism>
<comment type="caution">
    <text evidence="2">The sequence shown here is derived from an EMBL/GenBank/DDBJ whole genome shotgun (WGS) entry which is preliminary data.</text>
</comment>